<dbReference type="HOGENOM" id="CLU_920719_0_0_6"/>
<dbReference type="RefSeq" id="WP_013660755.1">
    <property type="nucleotide sequence ID" value="NC_015276.1"/>
</dbReference>
<keyword evidence="1" id="KW-0812">Transmembrane</keyword>
<dbReference type="PATRIC" id="fig|717774.3.peg.1648"/>
<dbReference type="Proteomes" id="UP000001062">
    <property type="component" value="Chromosome"/>
</dbReference>
<feature type="transmembrane region" description="Helical" evidence="1">
    <location>
        <begin position="168"/>
        <end position="191"/>
    </location>
</feature>
<dbReference type="KEGG" id="mme:Marme_1586"/>
<evidence type="ECO:0000256" key="1">
    <source>
        <dbReference type="SAM" id="Phobius"/>
    </source>
</evidence>
<feature type="transmembrane region" description="Helical" evidence="1">
    <location>
        <begin position="259"/>
        <end position="282"/>
    </location>
</feature>
<dbReference type="AlphaFoldDB" id="F2JYY5"/>
<name>F2JYY5_MARM1</name>
<protein>
    <submittedName>
        <fullName evidence="2">Uncharacterized protein</fullName>
    </submittedName>
</protein>
<gene>
    <name evidence="2" type="ordered locus">Marme_1586</name>
</gene>
<sequence>MSKTEFSQSMHRYVGQNKFTLLKLVALVAFLLLLQFNQLVFLADWFKMSSLYLHNQSYLSSVRAVANTDILNFTELLAVTEIASSSTVGVSFFASFNVDIGNVLQSFASLLEQGIGVQLASLAALEILALLNDLSYWVSPLLFKLVLLTSILYYVAKLLLRSQSISSTLYHVGKVAVAMFLLAHIALPYSIHLSSLVSQELTQEKRQNLSNVLQNTHNELVSHKQHTDFKEHAEDSLHYLKSMTRKHITHKVSTVSKHVFTSIALNVFDLLIMPILLLVLLYKGCMRIIPVNEIYRDAKSAL</sequence>
<accession>F2JYY5</accession>
<proteinExistence type="predicted"/>
<keyword evidence="3" id="KW-1185">Reference proteome</keyword>
<keyword evidence="1" id="KW-1133">Transmembrane helix</keyword>
<evidence type="ECO:0000313" key="3">
    <source>
        <dbReference type="Proteomes" id="UP000001062"/>
    </source>
</evidence>
<organism evidence="2 3">
    <name type="scientific">Marinomonas mediterranea (strain ATCC 700492 / JCM 21426 / NBRC 103028 / MMB-1)</name>
    <dbReference type="NCBI Taxonomy" id="717774"/>
    <lineage>
        <taxon>Bacteria</taxon>
        <taxon>Pseudomonadati</taxon>
        <taxon>Pseudomonadota</taxon>
        <taxon>Gammaproteobacteria</taxon>
        <taxon>Oceanospirillales</taxon>
        <taxon>Oceanospirillaceae</taxon>
        <taxon>Marinomonas</taxon>
    </lineage>
</organism>
<keyword evidence="1" id="KW-0472">Membrane</keyword>
<feature type="transmembrane region" description="Helical" evidence="1">
    <location>
        <begin position="21"/>
        <end position="43"/>
    </location>
</feature>
<dbReference type="EMBL" id="CP002583">
    <property type="protein sequence ID" value="ADZ90850.1"/>
    <property type="molecule type" value="Genomic_DNA"/>
</dbReference>
<dbReference type="STRING" id="717774.Marme_1586"/>
<reference evidence="2 3" key="1">
    <citation type="journal article" date="2012" name="Stand. Genomic Sci.">
        <title>Complete genome sequence of the melanogenic marine bacterium Marinomonas mediterranea type strain (MMB-1(T)).</title>
        <authorList>
            <person name="Lucas-Elio P."/>
            <person name="Goodwin L."/>
            <person name="Woyke T."/>
            <person name="Pitluck S."/>
            <person name="Nolan M."/>
            <person name="Kyrpides N.C."/>
            <person name="Detter J.C."/>
            <person name="Copeland A."/>
            <person name="Teshima H."/>
            <person name="Bruce D."/>
            <person name="Detter C."/>
            <person name="Tapia R."/>
            <person name="Han S."/>
            <person name="Land M.L."/>
            <person name="Ivanova N."/>
            <person name="Mikhailova N."/>
            <person name="Johnston A.W."/>
            <person name="Sanchez-Amat A."/>
        </authorList>
    </citation>
    <scope>NUCLEOTIDE SEQUENCE [LARGE SCALE GENOMIC DNA]</scope>
    <source>
        <strain evidence="3">ATCC 700492 / JCM 21426 / NBRC 103028 / MMB-1</strain>
    </source>
</reference>
<dbReference type="OrthoDB" id="6283504at2"/>
<evidence type="ECO:0000313" key="2">
    <source>
        <dbReference type="EMBL" id="ADZ90850.1"/>
    </source>
</evidence>
<feature type="transmembrane region" description="Helical" evidence="1">
    <location>
        <begin position="137"/>
        <end position="156"/>
    </location>
</feature>
<dbReference type="eggNOG" id="ENOG5033FQZ">
    <property type="taxonomic scope" value="Bacteria"/>
</dbReference>